<dbReference type="Proteomes" id="UP000461730">
    <property type="component" value="Unassembled WGS sequence"/>
</dbReference>
<dbReference type="AlphaFoldDB" id="A0A7K1TXC2"/>
<evidence type="ECO:0000313" key="2">
    <source>
        <dbReference type="Proteomes" id="UP000461730"/>
    </source>
</evidence>
<sequence length="99" mass="11011">MKPILGVLLFVLFTAFMPARNIKSGNVTVQTADSCRRLALVNQKYWPDPAVFTVKFCDSTIQEYTLLPGQYMELPCVSVSYGVVITQGQLTVDWMGGCQ</sequence>
<dbReference type="EMBL" id="WRXN01000001">
    <property type="protein sequence ID" value="MVT06761.1"/>
    <property type="molecule type" value="Genomic_DNA"/>
</dbReference>
<proteinExistence type="predicted"/>
<dbReference type="RefSeq" id="WP_157304145.1">
    <property type="nucleotide sequence ID" value="NZ_WRXN01000001.1"/>
</dbReference>
<reference evidence="1 2" key="1">
    <citation type="submission" date="2019-12" db="EMBL/GenBank/DDBJ databases">
        <title>Chitinophaga sp. strain ysch24 (GDMCC 1.1355), whole genome shotgun sequence.</title>
        <authorList>
            <person name="Zhang X."/>
        </authorList>
    </citation>
    <scope>NUCLEOTIDE SEQUENCE [LARGE SCALE GENOMIC DNA]</scope>
    <source>
        <strain evidence="2">ysch24</strain>
    </source>
</reference>
<organism evidence="1 2">
    <name type="scientific">Chitinophaga tropicalis</name>
    <dbReference type="NCBI Taxonomy" id="2683588"/>
    <lineage>
        <taxon>Bacteria</taxon>
        <taxon>Pseudomonadati</taxon>
        <taxon>Bacteroidota</taxon>
        <taxon>Chitinophagia</taxon>
        <taxon>Chitinophagales</taxon>
        <taxon>Chitinophagaceae</taxon>
        <taxon>Chitinophaga</taxon>
    </lineage>
</organism>
<keyword evidence="2" id="KW-1185">Reference proteome</keyword>
<name>A0A7K1TXC2_9BACT</name>
<evidence type="ECO:0000313" key="1">
    <source>
        <dbReference type="EMBL" id="MVT06761.1"/>
    </source>
</evidence>
<gene>
    <name evidence="1" type="ORF">GO493_00705</name>
</gene>
<accession>A0A7K1TXC2</accession>
<protein>
    <submittedName>
        <fullName evidence="1">Uncharacterized protein</fullName>
    </submittedName>
</protein>
<comment type="caution">
    <text evidence="1">The sequence shown here is derived from an EMBL/GenBank/DDBJ whole genome shotgun (WGS) entry which is preliminary data.</text>
</comment>